<accession>A0A8D3WG94</accession>
<dbReference type="PANTHER" id="PTHR10963:SF55">
    <property type="entry name" value="GLYCOSIDE HYDROLASE FAMILY 16 PROTEIN"/>
    <property type="match status" value="1"/>
</dbReference>
<organism evidence="3 4">
    <name type="scientific">Streptomyces pratensis (strain ATCC 33331 / IAF-45CD)</name>
    <dbReference type="NCBI Taxonomy" id="591167"/>
    <lineage>
        <taxon>Bacteria</taxon>
        <taxon>Bacillati</taxon>
        <taxon>Actinomycetota</taxon>
        <taxon>Actinomycetes</taxon>
        <taxon>Kitasatosporales</taxon>
        <taxon>Streptomycetaceae</taxon>
        <taxon>Streptomyces</taxon>
    </lineage>
</organism>
<dbReference type="Proteomes" id="UP000002066">
    <property type="component" value="Chromosome"/>
</dbReference>
<dbReference type="PROSITE" id="PS51762">
    <property type="entry name" value="GH16_2"/>
    <property type="match status" value="1"/>
</dbReference>
<dbReference type="InterPro" id="IPR000757">
    <property type="entry name" value="Beta-glucanase-like"/>
</dbReference>
<evidence type="ECO:0000313" key="3">
    <source>
        <dbReference type="EMBL" id="ADW03333.1"/>
    </source>
</evidence>
<dbReference type="PANTHER" id="PTHR10963">
    <property type="entry name" value="GLYCOSYL HYDROLASE-RELATED"/>
    <property type="match status" value="1"/>
</dbReference>
<comment type="similarity">
    <text evidence="1">Belongs to the glycosyl hydrolase 16 family.</text>
</comment>
<dbReference type="InterPro" id="IPR050546">
    <property type="entry name" value="Glycosyl_Hydrlase_16"/>
</dbReference>
<protein>
    <submittedName>
        <fullName evidence="3">Glycoside hydrolase family 16</fullName>
    </submittedName>
</protein>
<evidence type="ECO:0000259" key="2">
    <source>
        <dbReference type="PROSITE" id="PS51762"/>
    </source>
</evidence>
<evidence type="ECO:0000256" key="1">
    <source>
        <dbReference type="ARBA" id="ARBA00006865"/>
    </source>
</evidence>
<proteinExistence type="inferred from homology"/>
<dbReference type="EMBL" id="CP002475">
    <property type="protein sequence ID" value="ADW03333.1"/>
    <property type="molecule type" value="Genomic_DNA"/>
</dbReference>
<evidence type="ECO:0000313" key="4">
    <source>
        <dbReference type="Proteomes" id="UP000002066"/>
    </source>
</evidence>
<gene>
    <name evidence="3" type="ordered locus">Sfla_1899</name>
</gene>
<dbReference type="Gene3D" id="2.60.120.200">
    <property type="match status" value="1"/>
</dbReference>
<name>A0A8D3WG94_STRFA</name>
<dbReference type="CDD" id="cd02182">
    <property type="entry name" value="GH16_Strep_laminarinase_like"/>
    <property type="match status" value="1"/>
</dbReference>
<dbReference type="AlphaFoldDB" id="A0A8D3WG94"/>
<dbReference type="GO" id="GO:0005975">
    <property type="term" value="P:carbohydrate metabolic process"/>
    <property type="evidence" value="ECO:0007669"/>
    <property type="project" value="InterPro"/>
</dbReference>
<reference evidence="3 4" key="1">
    <citation type="submission" date="2011-01" db="EMBL/GenBank/DDBJ databases">
        <title>Complete sequence of chromosome of Streptomyces flavogriseus ATCC 33331.</title>
        <authorList>
            <consortium name="US DOE Joint Genome Institute"/>
            <person name="Lucas S."/>
            <person name="Copeland A."/>
            <person name="Lapidus A."/>
            <person name="Cheng J.-F."/>
            <person name="Goodwin L."/>
            <person name="Pitluck S."/>
            <person name="Davenport K."/>
            <person name="Detter J.C."/>
            <person name="Han C."/>
            <person name="Tapia R."/>
            <person name="Land M."/>
            <person name="Hauser L."/>
            <person name="Kyrpides N."/>
            <person name="Ivanova N."/>
            <person name="Ovchinnikova G."/>
            <person name="Pagani I."/>
            <person name="Brumm P."/>
            <person name="Mead D."/>
            <person name="Woyke T."/>
        </authorList>
    </citation>
    <scope>NUCLEOTIDE SEQUENCE [LARGE SCALE GENOMIC DNA]</scope>
    <source>
        <strain evidence="4">ATCC 33331 / IAF-45CD</strain>
    </source>
</reference>
<sequence>MTFPAPPPPEVPLRTSRTIPHRRTTFLAALTALVLTLAGVLTVAGSGSARGDVPTTPGWNLQWSDDFNGANRTLPSSANWQIDTGHGYPGGPGNWGTGEIQNYTASPDNVSLDGSGNLRITPLRDGAGNWTSGRIETKRADFKAPAGGTLRIEGRVQMPNVTGNAALGYWPAFWALGSPYRGNYWNWPGIGEFDIMENVNGINSVWGVLHCGVNPGGPCNETTGLGNSRTCPGASCQSAFHTYRFEWDRAVTPNALRWYVDDQLFHSVTQAQLPAATWANMTDHAGYFLLLNLAIGGAFPNALGGSTPTAETVPGRPMLVDYVGVWTKGGGATEPPTDPPTGSSTLVLRSAGGLGAAQSTASSVTVASAGGGNYDGTPHNPQTFTATGVTRAYDGGSTQFDVFADSGTTIANGQQIRVSYDRTGDGNWDRTETYNYFATDPVNGFEHYTQAKGLKASTGSHGNLSNGTVKVEIWNAIGNGPGTVGVGNQSVVHIPYG</sequence>
<keyword evidence="3" id="KW-0378">Hydrolase</keyword>
<dbReference type="SUPFAM" id="SSF49899">
    <property type="entry name" value="Concanavalin A-like lectins/glucanases"/>
    <property type="match status" value="1"/>
</dbReference>
<dbReference type="InterPro" id="IPR013320">
    <property type="entry name" value="ConA-like_dom_sf"/>
</dbReference>
<dbReference type="KEGG" id="sfa:Sfla_1899"/>
<feature type="domain" description="GH16" evidence="2">
    <location>
        <begin position="1"/>
        <end position="331"/>
    </location>
</feature>
<dbReference type="GO" id="GO:0004553">
    <property type="term" value="F:hydrolase activity, hydrolyzing O-glycosyl compounds"/>
    <property type="evidence" value="ECO:0007669"/>
    <property type="project" value="InterPro"/>
</dbReference>